<evidence type="ECO:0000313" key="2">
    <source>
        <dbReference type="EMBL" id="QHT81580.1"/>
    </source>
</evidence>
<proteinExistence type="predicted"/>
<protein>
    <submittedName>
        <fullName evidence="2">Uncharacterized protein</fullName>
    </submittedName>
</protein>
<sequence length="96" mass="10836">MTTILGIKLSTIISTCVAILYIGGLLYILVLSMNSTDNNESWVNYEVKPFGFQSAGSGNAGVRPIAFYDVPRYRRPYNWPACHLVDYPYEHCEPNE</sequence>
<keyword evidence="1" id="KW-1133">Transmembrane helix</keyword>
<dbReference type="EMBL" id="MN739985">
    <property type="protein sequence ID" value="QHT81580.1"/>
    <property type="molecule type" value="Genomic_DNA"/>
</dbReference>
<name>A0A6C0HMI9_9ZZZZ</name>
<keyword evidence="1" id="KW-0472">Membrane</keyword>
<reference evidence="2" key="1">
    <citation type="journal article" date="2020" name="Nature">
        <title>Giant virus diversity and host interactions through global metagenomics.</title>
        <authorList>
            <person name="Schulz F."/>
            <person name="Roux S."/>
            <person name="Paez-Espino D."/>
            <person name="Jungbluth S."/>
            <person name="Walsh D.A."/>
            <person name="Denef V.J."/>
            <person name="McMahon K.D."/>
            <person name="Konstantinidis K.T."/>
            <person name="Eloe-Fadrosh E.A."/>
            <person name="Kyrpides N.C."/>
            <person name="Woyke T."/>
        </authorList>
    </citation>
    <scope>NUCLEOTIDE SEQUENCE</scope>
    <source>
        <strain evidence="2">GVMAG-M-3300023184-13</strain>
    </source>
</reference>
<accession>A0A6C0HMI9</accession>
<dbReference type="AlphaFoldDB" id="A0A6C0HMI9"/>
<feature type="transmembrane region" description="Helical" evidence="1">
    <location>
        <begin position="12"/>
        <end position="31"/>
    </location>
</feature>
<organism evidence="2">
    <name type="scientific">viral metagenome</name>
    <dbReference type="NCBI Taxonomy" id="1070528"/>
    <lineage>
        <taxon>unclassified sequences</taxon>
        <taxon>metagenomes</taxon>
        <taxon>organismal metagenomes</taxon>
    </lineage>
</organism>
<keyword evidence="1" id="KW-0812">Transmembrane</keyword>
<evidence type="ECO:0000256" key="1">
    <source>
        <dbReference type="SAM" id="Phobius"/>
    </source>
</evidence>